<organism evidence="2">
    <name type="scientific">uncultured Quadrisphaera sp</name>
    <dbReference type="NCBI Taxonomy" id="904978"/>
    <lineage>
        <taxon>Bacteria</taxon>
        <taxon>Bacillati</taxon>
        <taxon>Actinomycetota</taxon>
        <taxon>Actinomycetes</taxon>
        <taxon>Kineosporiales</taxon>
        <taxon>Kineosporiaceae</taxon>
        <taxon>Quadrisphaera</taxon>
        <taxon>environmental samples</taxon>
    </lineage>
</organism>
<accession>A0A6J4NUS6</accession>
<evidence type="ECO:0000313" key="2">
    <source>
        <dbReference type="EMBL" id="CAA9395787.1"/>
    </source>
</evidence>
<dbReference type="Pfam" id="PF04480">
    <property type="entry name" value="DUF559"/>
    <property type="match status" value="1"/>
</dbReference>
<reference evidence="2" key="1">
    <citation type="submission" date="2020-02" db="EMBL/GenBank/DDBJ databases">
        <authorList>
            <person name="Meier V. D."/>
        </authorList>
    </citation>
    <scope>NUCLEOTIDE SEQUENCE</scope>
    <source>
        <strain evidence="2">AVDCRST_MAG35</strain>
    </source>
</reference>
<gene>
    <name evidence="2" type="ORF">AVDCRST_MAG35-627</name>
</gene>
<sequence length="253" mass="27316">MGTGSVVRAARGLYALPDCSRDHLARAAVGGVLSCLDAAREQGLAVLRPEPLVHVRAARGTVRTWPGTVVHREGLPEDGGALGLAATLVSAARCAPFAVAVSLVDEVLRTGRCDAAELAAAGGIRYRAWQAVLAAADARAMSGIESFTRLELLAVFGPLGVEVEPQVRLRGVGSVDLLVDGWLVVEDDGYAFHADRTSYREDRRRNQALSAAGYVWVRFAFEHVVRSRGQVAEQVLEVWSRGRPPHWHDLRRP</sequence>
<dbReference type="Gene3D" id="3.40.960.10">
    <property type="entry name" value="VSR Endonuclease"/>
    <property type="match status" value="1"/>
</dbReference>
<evidence type="ECO:0000259" key="1">
    <source>
        <dbReference type="Pfam" id="PF04480"/>
    </source>
</evidence>
<proteinExistence type="predicted"/>
<protein>
    <recommendedName>
        <fullName evidence="1">DUF559 domain-containing protein</fullName>
    </recommendedName>
</protein>
<dbReference type="EMBL" id="CADCUY010000130">
    <property type="protein sequence ID" value="CAA9395787.1"/>
    <property type="molecule type" value="Genomic_DNA"/>
</dbReference>
<feature type="domain" description="DUF559" evidence="1">
    <location>
        <begin position="182"/>
        <end position="238"/>
    </location>
</feature>
<dbReference type="AlphaFoldDB" id="A0A6J4NUS6"/>
<dbReference type="InterPro" id="IPR007569">
    <property type="entry name" value="DUF559"/>
</dbReference>
<name>A0A6J4NUS6_9ACTN</name>